<dbReference type="Proteomes" id="UP000596742">
    <property type="component" value="Unassembled WGS sequence"/>
</dbReference>
<evidence type="ECO:0000313" key="2">
    <source>
        <dbReference type="Proteomes" id="UP000596742"/>
    </source>
</evidence>
<gene>
    <name evidence="1" type="ORF">MGAL_10B034232</name>
</gene>
<organism evidence="1 2">
    <name type="scientific">Mytilus galloprovincialis</name>
    <name type="common">Mediterranean mussel</name>
    <dbReference type="NCBI Taxonomy" id="29158"/>
    <lineage>
        <taxon>Eukaryota</taxon>
        <taxon>Metazoa</taxon>
        <taxon>Spiralia</taxon>
        <taxon>Lophotrochozoa</taxon>
        <taxon>Mollusca</taxon>
        <taxon>Bivalvia</taxon>
        <taxon>Autobranchia</taxon>
        <taxon>Pteriomorphia</taxon>
        <taxon>Mytilida</taxon>
        <taxon>Mytiloidea</taxon>
        <taxon>Mytilidae</taxon>
        <taxon>Mytilinae</taxon>
        <taxon>Mytilus</taxon>
    </lineage>
</organism>
<dbReference type="OrthoDB" id="6111103at2759"/>
<comment type="caution">
    <text evidence="1">The sequence shown here is derived from an EMBL/GenBank/DDBJ whole genome shotgun (WGS) entry which is preliminary data.</text>
</comment>
<evidence type="ECO:0000313" key="1">
    <source>
        <dbReference type="EMBL" id="VDI55003.1"/>
    </source>
</evidence>
<keyword evidence="2" id="KW-1185">Reference proteome</keyword>
<proteinExistence type="predicted"/>
<sequence length="327" mass="36982">MTLFSGGSSFASYAAVFAGCQPRHWLAMLACPVGKVNKTLGFIRRNLKDCTKLVKAAVYSTIVRPSVEYACTVWEPTKQAKIKAIEQNVILSLLHFRASQTAKRFEVEELTPQPLNGSPTDDLLYDQSASQDLFATQENIFVNQPIFSQTDSAQLGIKCGKMVSRESMNQKKPKDDTEGSFSKKHIKTLPANFISLDNSDLPHPKHLFRKKRTKRLPAPKVIKKDLNDNLKNSVNGHIQQLRSKLAHRVTVNTSLALEKDEKLSSKVNFFPEGQTLPLDYSNNENSDKSPFLKFDNECLPHKSEAWDELNVSLYQRWMSDVSYVEEE</sequence>
<accession>A0A8B6FWQ4</accession>
<reference evidence="1" key="1">
    <citation type="submission" date="2018-11" db="EMBL/GenBank/DDBJ databases">
        <authorList>
            <person name="Alioto T."/>
            <person name="Alioto T."/>
        </authorList>
    </citation>
    <scope>NUCLEOTIDE SEQUENCE</scope>
</reference>
<evidence type="ECO:0008006" key="3">
    <source>
        <dbReference type="Google" id="ProtNLM"/>
    </source>
</evidence>
<protein>
    <recommendedName>
        <fullName evidence="3">RNA-directed DNA polymerase from mobile element jockey</fullName>
    </recommendedName>
</protein>
<dbReference type="AlphaFoldDB" id="A0A8B6FWQ4"/>
<dbReference type="EMBL" id="UYJE01007462">
    <property type="protein sequence ID" value="VDI55003.1"/>
    <property type="molecule type" value="Genomic_DNA"/>
</dbReference>
<name>A0A8B6FWQ4_MYTGA</name>